<evidence type="ECO:0000313" key="2">
    <source>
        <dbReference type="Proteomes" id="UP001063350"/>
    </source>
</evidence>
<reference evidence="1" key="1">
    <citation type="submission" date="2020-12" db="EMBL/GenBank/DDBJ databases">
        <title>Desulfobium dissulfuricans gen. nov., sp. nov., a novel mesophilic, sulfate-reducing bacterium isolated from a deep-sea hydrothermal vent.</title>
        <authorList>
            <person name="Hashimoto Y."/>
            <person name="Tame A."/>
            <person name="Sawayama S."/>
            <person name="Miyazaki J."/>
            <person name="Takai K."/>
            <person name="Nakagawa S."/>
        </authorList>
    </citation>
    <scope>NUCLEOTIDE SEQUENCE</scope>
    <source>
        <strain evidence="1">GF1</strain>
    </source>
</reference>
<dbReference type="Gene3D" id="3.10.520.10">
    <property type="entry name" value="ApbE-like domains"/>
    <property type="match status" value="1"/>
</dbReference>
<dbReference type="EMBL" id="AP024233">
    <property type="protein sequence ID" value="BCO07719.1"/>
    <property type="molecule type" value="Genomic_DNA"/>
</dbReference>
<protein>
    <submittedName>
        <fullName evidence="1">Thiamine biosynthesis protein ApbE</fullName>
    </submittedName>
</protein>
<dbReference type="AlphaFoldDB" id="A0A915TYS6"/>
<proteinExistence type="predicted"/>
<keyword evidence="2" id="KW-1185">Reference proteome</keyword>
<accession>A0A915TYS6</accession>
<dbReference type="RefSeq" id="WP_267927666.1">
    <property type="nucleotide sequence ID" value="NZ_AP024233.1"/>
</dbReference>
<evidence type="ECO:0000313" key="1">
    <source>
        <dbReference type="EMBL" id="BCO07719.1"/>
    </source>
</evidence>
<dbReference type="Proteomes" id="UP001063350">
    <property type="component" value="Chromosome"/>
</dbReference>
<name>A0A915TYS6_9BACT</name>
<sequence>MKRGLRRKKTPDAYRERVYRRVAGSGLVSTFVRMVETDLHILASCPVEDPALLLVTETRRQLEHYIADHPLFLESLIPLPDDPQAPPLIREMLLAGRQAGVGPMAAVAGVVAEAVGRGLLARDDVAEVIVENGGDIFLARQVASVVSVYAGESPLSGRVGLRIAAQRMPLGVCCSSGAIGHSLSLGQADAVVVTAPSTALADAAATRLGNEATGRRPVERALEVARGIKGISGVLVIVGEQLGAWGDIELVKP</sequence>
<dbReference type="KEGG" id="ddu:GF1_00950"/>
<dbReference type="InterPro" id="IPR003374">
    <property type="entry name" value="ApbE-like_sf"/>
</dbReference>
<gene>
    <name evidence="1" type="ORF">GF1_00950</name>
</gene>
<dbReference type="SUPFAM" id="SSF143631">
    <property type="entry name" value="ApbE-like"/>
    <property type="match status" value="1"/>
</dbReference>
<organism evidence="1 2">
    <name type="scientific">Desulfolithobacter dissulfuricans</name>
    <dbReference type="NCBI Taxonomy" id="2795293"/>
    <lineage>
        <taxon>Bacteria</taxon>
        <taxon>Pseudomonadati</taxon>
        <taxon>Thermodesulfobacteriota</taxon>
        <taxon>Desulfobulbia</taxon>
        <taxon>Desulfobulbales</taxon>
        <taxon>Desulfobulbaceae</taxon>
        <taxon>Desulfolithobacter</taxon>
    </lineage>
</organism>